<dbReference type="STRING" id="1300341.I595_1485"/>
<comment type="caution">
    <text evidence="1">The sequence shown here is derived from an EMBL/GenBank/DDBJ whole genome shotgun (WGS) entry which is preliminary data.</text>
</comment>
<evidence type="ECO:0000313" key="2">
    <source>
        <dbReference type="Proteomes" id="UP000050280"/>
    </source>
</evidence>
<name>A0A0P7AY91_9FLAO</name>
<gene>
    <name evidence="1" type="ORF">I595_1485</name>
</gene>
<keyword evidence="2" id="KW-1185">Reference proteome</keyword>
<dbReference type="Proteomes" id="UP000050280">
    <property type="component" value="Unassembled WGS sequence"/>
</dbReference>
<dbReference type="EMBL" id="LDJX01000002">
    <property type="protein sequence ID" value="KPM33058.1"/>
    <property type="molecule type" value="Genomic_DNA"/>
</dbReference>
<protein>
    <submittedName>
        <fullName evidence="1">Uncharacterized protein</fullName>
    </submittedName>
</protein>
<reference evidence="1 2" key="1">
    <citation type="submission" date="2015-09" db="EMBL/GenBank/DDBJ databases">
        <title>Genome sequence of the marine flavobacterium Croceitalea dokdonensis DOKDO 023 that contains proton- and sodium-pumping rhodopsins.</title>
        <authorList>
            <person name="Kwon S.-K."/>
            <person name="Lee H.K."/>
            <person name="Kwak M.-J."/>
            <person name="Kim J.F."/>
        </authorList>
    </citation>
    <scope>NUCLEOTIDE SEQUENCE [LARGE SCALE GENOMIC DNA]</scope>
    <source>
        <strain evidence="1 2">DOKDO 023</strain>
    </source>
</reference>
<evidence type="ECO:0000313" key="1">
    <source>
        <dbReference type="EMBL" id="KPM33058.1"/>
    </source>
</evidence>
<sequence>MDLSFNGLDFPIFEWNDTLYDRYYALVANVAKKEQTLQPTDLFSEVSGERTHYLVKERKLFDYFLKIESEDQSVLPTLVAALNSIDKVATAQQMEANSLKSKKNLIF</sequence>
<dbReference type="NCBIfam" id="NF033205">
    <property type="entry name" value="IPExxxVDY"/>
    <property type="match status" value="1"/>
</dbReference>
<accession>A0A0P7AY91</accession>
<dbReference type="InterPro" id="IPR047690">
    <property type="entry name" value="IPExxxVDY_fam"/>
</dbReference>
<dbReference type="AlphaFoldDB" id="A0A0P7AY91"/>
<proteinExistence type="predicted"/>
<organism evidence="1 2">
    <name type="scientific">Croceitalea dokdonensis DOKDO 023</name>
    <dbReference type="NCBI Taxonomy" id="1300341"/>
    <lineage>
        <taxon>Bacteria</taxon>
        <taxon>Pseudomonadati</taxon>
        <taxon>Bacteroidota</taxon>
        <taxon>Flavobacteriia</taxon>
        <taxon>Flavobacteriales</taxon>
        <taxon>Flavobacteriaceae</taxon>
        <taxon>Croceitalea</taxon>
    </lineage>
</organism>